<dbReference type="Proteomes" id="UP000789572">
    <property type="component" value="Unassembled WGS sequence"/>
</dbReference>
<feature type="compositionally biased region" description="Acidic residues" evidence="1">
    <location>
        <begin position="479"/>
        <end position="504"/>
    </location>
</feature>
<comment type="caution">
    <text evidence="2">The sequence shown here is derived from an EMBL/GenBank/DDBJ whole genome shotgun (WGS) entry which is preliminary data.</text>
</comment>
<feature type="compositionally biased region" description="Polar residues" evidence="1">
    <location>
        <begin position="552"/>
        <end position="567"/>
    </location>
</feature>
<evidence type="ECO:0000313" key="3">
    <source>
        <dbReference type="Proteomes" id="UP000789572"/>
    </source>
</evidence>
<feature type="region of interest" description="Disordered" evidence="1">
    <location>
        <begin position="479"/>
        <end position="567"/>
    </location>
</feature>
<keyword evidence="3" id="KW-1185">Reference proteome</keyword>
<evidence type="ECO:0000313" key="2">
    <source>
        <dbReference type="EMBL" id="CAG8637749.1"/>
    </source>
</evidence>
<organism evidence="2 3">
    <name type="scientific">Paraglomus occultum</name>
    <dbReference type="NCBI Taxonomy" id="144539"/>
    <lineage>
        <taxon>Eukaryota</taxon>
        <taxon>Fungi</taxon>
        <taxon>Fungi incertae sedis</taxon>
        <taxon>Mucoromycota</taxon>
        <taxon>Glomeromycotina</taxon>
        <taxon>Glomeromycetes</taxon>
        <taxon>Paraglomerales</taxon>
        <taxon>Paraglomeraceae</taxon>
        <taxon>Paraglomus</taxon>
    </lineage>
</organism>
<proteinExistence type="predicted"/>
<sequence>MEKTARKKTSLKDELELYNFLSTVYYWDVLVYIFICLWDKEKYLYDNANSKLAFQLKSDMEKLYQCRGTRVDDVNRAEGLLDKFMRSRAKKEDCDRFIRKAHANVAYKKITLPIRFEDTIRHMSSDHRSSLMQTCMQLLRNRASTAKRAYTNKDGKNVNLEDANADGDIEADNLDSLRYQASLSNLTNFRWTDDDDNNAVHLTEDINSFRLFLEDFTRVKGRDITFHEQEARKLLEEYKCGEGGSLKSTLSSVLARRVVELVQDSIDKYFRQTKFDTKIEVDVAATDIGTSSSHNAADTLDNFNSENLEAEIVGTTKKLTKLLNRFVDIREGNDVLSQVVSAQIRQRVHAILGFRGFSNENHGVIKSITEEVIELMNKYRTITDKTKLEQSEKDAVRIVRDFICIFIFRLQAQEPVPTVEFIEAGEKFDRGVMEGSADEKKCRNARVELCWFPVISTDIGDSKKRKTYSKARVLLKYSEEEDDEEYSNSEESESAESESEESTDTDAAVAFDKNEAKTGAEIVSDVSDVDNTVGVDVVNVDSDSSKNESDSEAQNAMINNSIGNTNE</sequence>
<dbReference type="AlphaFoldDB" id="A0A9N9DGS4"/>
<dbReference type="EMBL" id="CAJVPJ010003271">
    <property type="protein sequence ID" value="CAG8637749.1"/>
    <property type="molecule type" value="Genomic_DNA"/>
</dbReference>
<reference evidence="2" key="1">
    <citation type="submission" date="2021-06" db="EMBL/GenBank/DDBJ databases">
        <authorList>
            <person name="Kallberg Y."/>
            <person name="Tangrot J."/>
            <person name="Rosling A."/>
        </authorList>
    </citation>
    <scope>NUCLEOTIDE SEQUENCE</scope>
    <source>
        <strain evidence="2">IA702</strain>
    </source>
</reference>
<dbReference type="OrthoDB" id="2421915at2759"/>
<feature type="compositionally biased region" description="Low complexity" evidence="1">
    <location>
        <begin position="523"/>
        <end position="542"/>
    </location>
</feature>
<name>A0A9N9DGS4_9GLOM</name>
<protein>
    <submittedName>
        <fullName evidence="2">2395_t:CDS:1</fullName>
    </submittedName>
</protein>
<accession>A0A9N9DGS4</accession>
<evidence type="ECO:0000256" key="1">
    <source>
        <dbReference type="SAM" id="MobiDB-lite"/>
    </source>
</evidence>
<gene>
    <name evidence="2" type="ORF">POCULU_LOCUS9250</name>
</gene>